<keyword evidence="1" id="KW-0479">Metal-binding</keyword>
<evidence type="ECO:0008006" key="10">
    <source>
        <dbReference type="Google" id="ProtNLM"/>
    </source>
</evidence>
<evidence type="ECO:0000256" key="4">
    <source>
        <dbReference type="PROSITE-ProRule" id="PRU00091"/>
    </source>
</evidence>
<evidence type="ECO:0000256" key="3">
    <source>
        <dbReference type="ARBA" id="ARBA00022833"/>
    </source>
</evidence>
<feature type="compositionally biased region" description="Polar residues" evidence="5">
    <location>
        <begin position="232"/>
        <end position="244"/>
    </location>
</feature>
<dbReference type="CDD" id="cd15717">
    <property type="entry name" value="FYVE_PKHF"/>
    <property type="match status" value="1"/>
</dbReference>
<dbReference type="FunFam" id="2.30.29.30:FF:000167">
    <property type="entry name" value="Pleckstrin homology domain-containing family F member 2"/>
    <property type="match status" value="1"/>
</dbReference>
<evidence type="ECO:0000313" key="8">
    <source>
        <dbReference type="EMBL" id="KAK7486703.1"/>
    </source>
</evidence>
<dbReference type="SMART" id="SM00233">
    <property type="entry name" value="PH"/>
    <property type="match status" value="1"/>
</dbReference>
<evidence type="ECO:0000256" key="1">
    <source>
        <dbReference type="ARBA" id="ARBA00022723"/>
    </source>
</evidence>
<dbReference type="AlphaFoldDB" id="A0ABD0KI12"/>
<keyword evidence="3" id="KW-0862">Zinc</keyword>
<comment type="caution">
    <text evidence="8">The sequence shown here is derived from an EMBL/GenBank/DDBJ whole genome shotgun (WGS) entry which is preliminary data.</text>
</comment>
<dbReference type="InterPro" id="IPR051765">
    <property type="entry name" value="PH_domain-containing_F"/>
</dbReference>
<dbReference type="Gene3D" id="3.30.40.10">
    <property type="entry name" value="Zinc/RING finger domain, C3HC4 (zinc finger)"/>
    <property type="match status" value="1"/>
</dbReference>
<dbReference type="PANTHER" id="PTHR46280:SF3">
    <property type="entry name" value="PLECKSTRIN HOMOLOGY DOMAIN-CONTAINING FAMILY F MEMBER 1 HOMOLOG"/>
    <property type="match status" value="1"/>
</dbReference>
<gene>
    <name evidence="8" type="ORF">BaRGS_00022104</name>
</gene>
<feature type="domain" description="PH" evidence="6">
    <location>
        <begin position="50"/>
        <end position="146"/>
    </location>
</feature>
<dbReference type="PANTHER" id="PTHR46280">
    <property type="entry name" value="PLECKSTRIN HOMOLOGY DOMAIN-CONTAINING FAMILY F MEMBER 2-RELATED"/>
    <property type="match status" value="1"/>
</dbReference>
<dbReference type="InterPro" id="IPR011993">
    <property type="entry name" value="PH-like_dom_sf"/>
</dbReference>
<dbReference type="SUPFAM" id="SSF50729">
    <property type="entry name" value="PH domain-like"/>
    <property type="match status" value="1"/>
</dbReference>
<dbReference type="Gene3D" id="2.30.29.30">
    <property type="entry name" value="Pleckstrin-homology domain (PH domain)/Phosphotyrosine-binding domain (PTB)"/>
    <property type="match status" value="1"/>
</dbReference>
<protein>
    <recommendedName>
        <fullName evidence="10">Pleckstrin homology domain-containing family F member 2</fullName>
    </recommendedName>
</protein>
<dbReference type="InterPro" id="IPR000306">
    <property type="entry name" value="Znf_FYVE"/>
</dbReference>
<dbReference type="InterPro" id="IPR001849">
    <property type="entry name" value="PH_domain"/>
</dbReference>
<evidence type="ECO:0000259" key="6">
    <source>
        <dbReference type="PROSITE" id="PS50003"/>
    </source>
</evidence>
<evidence type="ECO:0000256" key="2">
    <source>
        <dbReference type="ARBA" id="ARBA00022771"/>
    </source>
</evidence>
<sequence>MLFGRPRVEDGSPFFGSVIQVNTESNARRINCVEQCFGSSGQPLTLPGRVLVGEGVLTKLCRKKPKPRQFFLFNDILVYGNIIIHKKKYNKQHILPLENIKLENVEDEGNLRNGWKIINPSKSFVVYAATATEKKEWMAHIGTCVKGLLEKRGLVQNSLEDSPVWVPDSSARTCMHCKKSEFSLINRRHHCRHCGIVACNQCTSKRWLLPQQSSRPLRVCLTCYHKLQTSKATQGGRPTTTYSVIATGDDSSGEDSSDDEDDKNDGGRSAGDLAGAQNDVVSFDDVTVNHFIFLDCAVIERFLSVRRHTFKRMIDINTRGVDGNNAVHKQTD</sequence>
<feature type="region of interest" description="Disordered" evidence="5">
    <location>
        <begin position="232"/>
        <end position="271"/>
    </location>
</feature>
<organism evidence="8 9">
    <name type="scientific">Batillaria attramentaria</name>
    <dbReference type="NCBI Taxonomy" id="370345"/>
    <lineage>
        <taxon>Eukaryota</taxon>
        <taxon>Metazoa</taxon>
        <taxon>Spiralia</taxon>
        <taxon>Lophotrochozoa</taxon>
        <taxon>Mollusca</taxon>
        <taxon>Gastropoda</taxon>
        <taxon>Caenogastropoda</taxon>
        <taxon>Sorbeoconcha</taxon>
        <taxon>Cerithioidea</taxon>
        <taxon>Batillariidae</taxon>
        <taxon>Batillaria</taxon>
    </lineage>
</organism>
<accession>A0ABD0KI12</accession>
<dbReference type="InterPro" id="IPR011011">
    <property type="entry name" value="Znf_FYVE_PHD"/>
</dbReference>
<dbReference type="GO" id="GO:0008270">
    <property type="term" value="F:zinc ion binding"/>
    <property type="evidence" value="ECO:0007669"/>
    <property type="project" value="UniProtKB-KW"/>
</dbReference>
<dbReference type="InterPro" id="IPR013083">
    <property type="entry name" value="Znf_RING/FYVE/PHD"/>
</dbReference>
<dbReference type="PROSITE" id="PS50178">
    <property type="entry name" value="ZF_FYVE"/>
    <property type="match status" value="1"/>
</dbReference>
<dbReference type="CDD" id="cd01218">
    <property type="entry name" value="PH_Phafin2-like"/>
    <property type="match status" value="1"/>
</dbReference>
<reference evidence="8 9" key="1">
    <citation type="journal article" date="2023" name="Sci. Data">
        <title>Genome assembly of the Korean intertidal mud-creeper Batillaria attramentaria.</title>
        <authorList>
            <person name="Patra A.K."/>
            <person name="Ho P.T."/>
            <person name="Jun S."/>
            <person name="Lee S.J."/>
            <person name="Kim Y."/>
            <person name="Won Y.J."/>
        </authorList>
    </citation>
    <scope>NUCLEOTIDE SEQUENCE [LARGE SCALE GENOMIC DNA]</scope>
    <source>
        <strain evidence="8">Wonlab-2016</strain>
    </source>
</reference>
<dbReference type="InterPro" id="IPR017455">
    <property type="entry name" value="Znf_FYVE-rel"/>
</dbReference>
<dbReference type="EMBL" id="JACVVK020000175">
    <property type="protein sequence ID" value="KAK7486703.1"/>
    <property type="molecule type" value="Genomic_DNA"/>
</dbReference>
<dbReference type="Proteomes" id="UP001519460">
    <property type="component" value="Unassembled WGS sequence"/>
</dbReference>
<dbReference type="SUPFAM" id="SSF57903">
    <property type="entry name" value="FYVE/PHD zinc finger"/>
    <property type="match status" value="1"/>
</dbReference>
<dbReference type="Pfam" id="PF01363">
    <property type="entry name" value="FYVE"/>
    <property type="match status" value="1"/>
</dbReference>
<evidence type="ECO:0000313" key="9">
    <source>
        <dbReference type="Proteomes" id="UP001519460"/>
    </source>
</evidence>
<evidence type="ECO:0000259" key="7">
    <source>
        <dbReference type="PROSITE" id="PS50178"/>
    </source>
</evidence>
<keyword evidence="9" id="KW-1185">Reference proteome</keyword>
<feature type="compositionally biased region" description="Acidic residues" evidence="5">
    <location>
        <begin position="251"/>
        <end position="263"/>
    </location>
</feature>
<keyword evidence="2 4" id="KW-0863">Zinc-finger</keyword>
<dbReference type="GO" id="GO:0012505">
    <property type="term" value="C:endomembrane system"/>
    <property type="evidence" value="ECO:0007669"/>
    <property type="project" value="UniProtKB-ARBA"/>
</dbReference>
<feature type="domain" description="FYVE-type" evidence="7">
    <location>
        <begin position="168"/>
        <end position="228"/>
    </location>
</feature>
<dbReference type="SMART" id="SM00064">
    <property type="entry name" value="FYVE"/>
    <property type="match status" value="1"/>
</dbReference>
<name>A0ABD0KI12_9CAEN</name>
<evidence type="ECO:0000256" key="5">
    <source>
        <dbReference type="SAM" id="MobiDB-lite"/>
    </source>
</evidence>
<dbReference type="GO" id="GO:0031410">
    <property type="term" value="C:cytoplasmic vesicle"/>
    <property type="evidence" value="ECO:0007669"/>
    <property type="project" value="UniProtKB-ARBA"/>
</dbReference>
<proteinExistence type="predicted"/>
<dbReference type="PROSITE" id="PS50003">
    <property type="entry name" value="PH_DOMAIN"/>
    <property type="match status" value="1"/>
</dbReference>
<dbReference type="InterPro" id="IPR037871">
    <property type="entry name" value="PH_Phafin"/>
</dbReference>
<dbReference type="Pfam" id="PF00169">
    <property type="entry name" value="PH"/>
    <property type="match status" value="1"/>
</dbReference>